<gene>
    <name evidence="2" type="ORF">EAH81_23715</name>
</gene>
<evidence type="ECO:0000313" key="2">
    <source>
        <dbReference type="EMBL" id="TPG33958.1"/>
    </source>
</evidence>
<dbReference type="SUPFAM" id="SSF54909">
    <property type="entry name" value="Dimeric alpha+beta barrel"/>
    <property type="match status" value="2"/>
</dbReference>
<name>A0A502E887_9FLAO</name>
<dbReference type="PANTHER" id="PTHR33336:SF15">
    <property type="entry name" value="ABM DOMAIN-CONTAINING PROTEIN"/>
    <property type="match status" value="1"/>
</dbReference>
<feature type="domain" description="ABM" evidence="1">
    <location>
        <begin position="161"/>
        <end position="251"/>
    </location>
</feature>
<dbReference type="GO" id="GO:0003824">
    <property type="term" value="F:catalytic activity"/>
    <property type="evidence" value="ECO:0007669"/>
    <property type="project" value="TreeGrafter"/>
</dbReference>
<keyword evidence="3" id="KW-1185">Reference proteome</keyword>
<dbReference type="PANTHER" id="PTHR33336">
    <property type="entry name" value="QUINOL MONOOXYGENASE YGIN-RELATED"/>
    <property type="match status" value="1"/>
</dbReference>
<evidence type="ECO:0000259" key="1">
    <source>
        <dbReference type="PROSITE" id="PS51725"/>
    </source>
</evidence>
<dbReference type="InterPro" id="IPR007138">
    <property type="entry name" value="ABM_dom"/>
</dbReference>
<dbReference type="PROSITE" id="PS51725">
    <property type="entry name" value="ABM"/>
    <property type="match status" value="2"/>
</dbReference>
<dbReference type="EMBL" id="RCZH01000020">
    <property type="protein sequence ID" value="TPG33958.1"/>
    <property type="molecule type" value="Genomic_DNA"/>
</dbReference>
<comment type="caution">
    <text evidence="2">The sequence shown here is derived from an EMBL/GenBank/DDBJ whole genome shotgun (WGS) entry which is preliminary data.</text>
</comment>
<dbReference type="InterPro" id="IPR050744">
    <property type="entry name" value="AI-2_Isomerase_LsrG"/>
</dbReference>
<evidence type="ECO:0000313" key="3">
    <source>
        <dbReference type="Proteomes" id="UP000319700"/>
    </source>
</evidence>
<dbReference type="RefSeq" id="WP_140511411.1">
    <property type="nucleotide sequence ID" value="NZ_RCZH01000020.1"/>
</dbReference>
<dbReference type="InterPro" id="IPR011008">
    <property type="entry name" value="Dimeric_a/b-barrel"/>
</dbReference>
<dbReference type="Gene3D" id="3.30.70.100">
    <property type="match status" value="1"/>
</dbReference>
<dbReference type="OrthoDB" id="9792284at2"/>
<proteinExistence type="predicted"/>
<feature type="domain" description="ABM" evidence="1">
    <location>
        <begin position="50"/>
        <end position="139"/>
    </location>
</feature>
<dbReference type="Pfam" id="PF03992">
    <property type="entry name" value="ABM"/>
    <property type="match status" value="2"/>
</dbReference>
<reference evidence="2 3" key="1">
    <citation type="journal article" date="2019" name="Environ. Microbiol.">
        <title>Species interactions and distinct microbial communities in high Arctic permafrost affected cryosols are associated with the CH4 and CO2 gas fluxes.</title>
        <authorList>
            <person name="Altshuler I."/>
            <person name="Hamel J."/>
            <person name="Turney S."/>
            <person name="Magnuson E."/>
            <person name="Levesque R."/>
            <person name="Greer C."/>
            <person name="Whyte L.G."/>
        </authorList>
    </citation>
    <scope>NUCLEOTIDE SEQUENCE [LARGE SCALE GENOMIC DNA]</scope>
    <source>
        <strain evidence="2 3">42</strain>
    </source>
</reference>
<dbReference type="Proteomes" id="UP000319700">
    <property type="component" value="Unassembled WGS sequence"/>
</dbReference>
<sequence length="266" mass="31117">MKAKMPLSILQKTGMFFLILFVLFGTLATAQKSTKTDKTFAEGLKNQEIAAIITRYEVKKESQEKFRKVLRDYVLESISNESNIMSEAYFEQENQSVIWLFERWTDQKEFNKFKSNSKSKGVITSGKTAFVKPEKRIYVRDLEPISKKEWRKTSKKEDNQLTIMLFVDAKAGTEENFKAIYHTAMPQFRSEPGVVTYQLSELKDDKTQFVTFEKFRSNDAFQYHLNFPPIQPVIDYLNTSIKKQPFQDGIHNLIEFAPLIREKSRI</sequence>
<organism evidence="2 3">
    <name type="scientific">Flavobacterium pectinovorum</name>
    <dbReference type="NCBI Taxonomy" id="29533"/>
    <lineage>
        <taxon>Bacteria</taxon>
        <taxon>Pseudomonadati</taxon>
        <taxon>Bacteroidota</taxon>
        <taxon>Flavobacteriia</taxon>
        <taxon>Flavobacteriales</taxon>
        <taxon>Flavobacteriaceae</taxon>
        <taxon>Flavobacterium</taxon>
    </lineage>
</organism>
<protein>
    <recommendedName>
        <fullName evidence="1">ABM domain-containing protein</fullName>
    </recommendedName>
</protein>
<dbReference type="AlphaFoldDB" id="A0A502E887"/>
<accession>A0A502E887</accession>